<dbReference type="EMBL" id="JACBKZ010000012">
    <property type="protein sequence ID" value="KAF5936763.1"/>
    <property type="molecule type" value="Genomic_DNA"/>
</dbReference>
<evidence type="ECO:0000256" key="6">
    <source>
        <dbReference type="ARBA" id="ARBA00022723"/>
    </source>
</evidence>
<comment type="cofactor">
    <cofactor evidence="2">
        <name>heme b</name>
        <dbReference type="ChEBI" id="CHEBI:60344"/>
    </cofactor>
</comment>
<gene>
    <name evidence="13" type="ORF">HYC85_024269</name>
</gene>
<evidence type="ECO:0000256" key="5">
    <source>
        <dbReference type="ARBA" id="ARBA00022617"/>
    </source>
</evidence>
<dbReference type="Proteomes" id="UP000593564">
    <property type="component" value="Unassembled WGS sequence"/>
</dbReference>
<keyword evidence="7" id="KW-0560">Oxidoreductase</keyword>
<keyword evidence="14" id="KW-1185">Reference proteome</keyword>
<proteinExistence type="inferred from homology"/>
<feature type="binding site" evidence="10">
    <location>
        <position position="3"/>
    </location>
    <ligand>
        <name>Ca(2+)</name>
        <dbReference type="ChEBI" id="CHEBI:29108"/>
        <label>1</label>
    </ligand>
</feature>
<dbReference type="EC" id="1.11.1.7" evidence="3"/>
<dbReference type="GO" id="GO:0020037">
    <property type="term" value="F:heme binding"/>
    <property type="evidence" value="ECO:0007669"/>
    <property type="project" value="InterPro"/>
</dbReference>
<feature type="domain" description="Plant heme peroxidase family profile" evidence="12">
    <location>
        <begin position="1"/>
        <end position="259"/>
    </location>
</feature>
<evidence type="ECO:0000256" key="10">
    <source>
        <dbReference type="PIRSR" id="PIRSR600823-3"/>
    </source>
</evidence>
<reference evidence="13 14" key="2">
    <citation type="submission" date="2020-07" db="EMBL/GenBank/DDBJ databases">
        <title>Genome assembly of wild tea tree DASZ reveals pedigree and selection history of tea varieties.</title>
        <authorList>
            <person name="Zhang W."/>
        </authorList>
    </citation>
    <scope>NUCLEOTIDE SEQUENCE [LARGE SCALE GENOMIC DNA]</scope>
    <source>
        <strain evidence="14">cv. G240</strain>
        <tissue evidence="13">Leaf</tissue>
    </source>
</reference>
<comment type="catalytic activity">
    <reaction evidence="1">
        <text>2 a phenolic donor + H2O2 = 2 a phenolic radical donor + 2 H2O</text>
        <dbReference type="Rhea" id="RHEA:56136"/>
        <dbReference type="ChEBI" id="CHEBI:15377"/>
        <dbReference type="ChEBI" id="CHEBI:16240"/>
        <dbReference type="ChEBI" id="CHEBI:139520"/>
        <dbReference type="ChEBI" id="CHEBI:139521"/>
        <dbReference type="EC" id="1.11.1.7"/>
    </reaction>
</comment>
<dbReference type="GO" id="GO:0046872">
    <property type="term" value="F:metal ion binding"/>
    <property type="evidence" value="ECO:0007669"/>
    <property type="project" value="UniProtKB-KW"/>
</dbReference>
<dbReference type="InterPro" id="IPR002016">
    <property type="entry name" value="Haem_peroxidase"/>
</dbReference>
<comment type="similarity">
    <text evidence="11">Belongs to the peroxidase family.</text>
</comment>
<dbReference type="PRINTS" id="PR00458">
    <property type="entry name" value="PEROXIDASE"/>
</dbReference>
<evidence type="ECO:0000256" key="3">
    <source>
        <dbReference type="ARBA" id="ARBA00012313"/>
    </source>
</evidence>
<comment type="caution">
    <text evidence="13">The sequence shown here is derived from an EMBL/GenBank/DDBJ whole genome shotgun (WGS) entry which is preliminary data.</text>
</comment>
<dbReference type="Pfam" id="PF00141">
    <property type="entry name" value="peroxidase"/>
    <property type="match status" value="1"/>
</dbReference>
<dbReference type="PRINTS" id="PR00461">
    <property type="entry name" value="PLPEROXIDASE"/>
</dbReference>
<name>A0A7J7G7L8_CAMSI</name>
<evidence type="ECO:0000256" key="11">
    <source>
        <dbReference type="RuleBase" id="RU004241"/>
    </source>
</evidence>
<dbReference type="Gene3D" id="1.10.420.10">
    <property type="entry name" value="Peroxidase, domain 2"/>
    <property type="match status" value="1"/>
</dbReference>
<feature type="binding site" evidence="9">
    <location>
        <position position="108"/>
    </location>
    <ligand>
        <name>substrate</name>
    </ligand>
</feature>
<feature type="binding site" evidence="10">
    <location>
        <position position="19"/>
    </location>
    <ligand>
        <name>Ca(2+)</name>
        <dbReference type="ChEBI" id="CHEBI:29108"/>
        <label>1</label>
    </ligand>
</feature>
<evidence type="ECO:0000256" key="9">
    <source>
        <dbReference type="PIRSR" id="PIRSR600823-2"/>
    </source>
</evidence>
<dbReference type="PANTHER" id="PTHR31388:SF3">
    <property type="entry name" value="PEROXIDASE 72"/>
    <property type="match status" value="1"/>
</dbReference>
<keyword evidence="10" id="KW-0106">Calcium</keyword>
<evidence type="ECO:0000256" key="8">
    <source>
        <dbReference type="ARBA" id="ARBA00023004"/>
    </source>
</evidence>
<dbReference type="InterPro" id="IPR010255">
    <property type="entry name" value="Haem_peroxidase_sf"/>
</dbReference>
<comment type="cofactor">
    <cofactor evidence="10">
        <name>Ca(2+)</name>
        <dbReference type="ChEBI" id="CHEBI:29108"/>
    </cofactor>
    <text evidence="10">Binds 2 calcium ions per subunit.</text>
</comment>
<keyword evidence="8" id="KW-0408">Iron</keyword>
<feature type="binding site" evidence="10">
    <location>
        <position position="5"/>
    </location>
    <ligand>
        <name>Ca(2+)</name>
        <dbReference type="ChEBI" id="CHEBI:29108"/>
        <label>1</label>
    </ligand>
</feature>
<evidence type="ECO:0000313" key="14">
    <source>
        <dbReference type="Proteomes" id="UP000593564"/>
    </source>
</evidence>
<reference evidence="14" key="1">
    <citation type="journal article" date="2020" name="Nat. Commun.">
        <title>Genome assembly of wild tea tree DASZ reveals pedigree and selection history of tea varieties.</title>
        <authorList>
            <person name="Zhang W."/>
            <person name="Zhang Y."/>
            <person name="Qiu H."/>
            <person name="Guo Y."/>
            <person name="Wan H."/>
            <person name="Zhang X."/>
            <person name="Scossa F."/>
            <person name="Alseekh S."/>
            <person name="Zhang Q."/>
            <person name="Wang P."/>
            <person name="Xu L."/>
            <person name="Schmidt M.H."/>
            <person name="Jia X."/>
            <person name="Li D."/>
            <person name="Zhu A."/>
            <person name="Guo F."/>
            <person name="Chen W."/>
            <person name="Ni D."/>
            <person name="Usadel B."/>
            <person name="Fernie A.R."/>
            <person name="Wen W."/>
        </authorList>
    </citation>
    <scope>NUCLEOTIDE SEQUENCE [LARGE SCALE GENOMIC DNA]</scope>
    <source>
        <strain evidence="14">cv. G240</strain>
    </source>
</reference>
<keyword evidence="5" id="KW-0349">Heme</keyword>
<feature type="binding site" evidence="10">
    <location>
        <position position="7"/>
    </location>
    <ligand>
        <name>Ca(2+)</name>
        <dbReference type="ChEBI" id="CHEBI:29108"/>
        <label>1</label>
    </ligand>
</feature>
<dbReference type="PROSITE" id="PS50873">
    <property type="entry name" value="PEROXIDASE_4"/>
    <property type="match status" value="1"/>
</dbReference>
<dbReference type="InterPro" id="IPR000823">
    <property type="entry name" value="Peroxidase_pln"/>
</dbReference>
<evidence type="ECO:0000256" key="4">
    <source>
        <dbReference type="ARBA" id="ARBA00022559"/>
    </source>
</evidence>
<feature type="binding site" evidence="10">
    <location>
        <position position="190"/>
    </location>
    <ligand>
        <name>Ca(2+)</name>
        <dbReference type="ChEBI" id="CHEBI:29108"/>
        <label>2</label>
    </ligand>
</feature>
<accession>A0A7J7G7L8</accession>
<protein>
    <recommendedName>
        <fullName evidence="3">peroxidase</fullName>
        <ecNumber evidence="3">1.11.1.7</ecNumber>
    </recommendedName>
</protein>
<dbReference type="PANTHER" id="PTHR31388">
    <property type="entry name" value="PEROXIDASE 72-RELATED"/>
    <property type="match status" value="1"/>
</dbReference>
<keyword evidence="6 10" id="KW-0479">Metal-binding</keyword>
<feature type="binding site" evidence="10">
    <location>
        <position position="182"/>
    </location>
    <ligand>
        <name>Ca(2+)</name>
        <dbReference type="ChEBI" id="CHEBI:29108"/>
        <label>2</label>
    </ligand>
</feature>
<dbReference type="GO" id="GO:0140825">
    <property type="term" value="F:lactoperoxidase activity"/>
    <property type="evidence" value="ECO:0007669"/>
    <property type="project" value="UniProtKB-EC"/>
</dbReference>
<evidence type="ECO:0000256" key="1">
    <source>
        <dbReference type="ARBA" id="ARBA00000189"/>
    </source>
</evidence>
<evidence type="ECO:0000259" key="12">
    <source>
        <dbReference type="PROSITE" id="PS50873"/>
    </source>
</evidence>
<dbReference type="GO" id="GO:0006979">
    <property type="term" value="P:response to oxidative stress"/>
    <property type="evidence" value="ECO:0007669"/>
    <property type="project" value="InterPro"/>
</dbReference>
<evidence type="ECO:0000256" key="7">
    <source>
        <dbReference type="ARBA" id="ARBA00023002"/>
    </source>
</evidence>
<organism evidence="13 14">
    <name type="scientific">Camellia sinensis</name>
    <name type="common">Tea plant</name>
    <name type="synonym">Thea sinensis</name>
    <dbReference type="NCBI Taxonomy" id="4442"/>
    <lineage>
        <taxon>Eukaryota</taxon>
        <taxon>Viridiplantae</taxon>
        <taxon>Streptophyta</taxon>
        <taxon>Embryophyta</taxon>
        <taxon>Tracheophyta</taxon>
        <taxon>Spermatophyta</taxon>
        <taxon>Magnoliopsida</taxon>
        <taxon>eudicotyledons</taxon>
        <taxon>Gunneridae</taxon>
        <taxon>Pentapetalae</taxon>
        <taxon>asterids</taxon>
        <taxon>Ericales</taxon>
        <taxon>Theaceae</taxon>
        <taxon>Camellia</taxon>
    </lineage>
</organism>
<evidence type="ECO:0000313" key="13">
    <source>
        <dbReference type="EMBL" id="KAF5936763.1"/>
    </source>
</evidence>
<evidence type="ECO:0000256" key="2">
    <source>
        <dbReference type="ARBA" id="ARBA00001970"/>
    </source>
</evidence>
<sequence length="268" mass="29956">MQGYDASILLVSTGSMLSEKRSNPNRDSVHGFEVIDEIKFALEKECSHTVSCADILALAARDSTALLFIIASVFELYNVLTSGPSWEVPFGRRDSKGASLGGSNNNIPAPNKTFQTILTKFKLQGLDIVDLVALSDIYGKKLIDLIIVGNGLADFTLDQSYAAQLRTRCLKFGSDQNLFFLDFVTLTEFDNNYFKNLLASKRLLSSDRVLVTEPTINRVGEEICRELRAFRQAICQVHDQDGEHLFPDRSKRRDSKALQKNKLLIKTI</sequence>
<dbReference type="AlphaFoldDB" id="A0A7J7G7L8"/>
<dbReference type="Gene3D" id="1.10.520.10">
    <property type="match status" value="1"/>
</dbReference>
<feature type="binding site" evidence="10">
    <location>
        <position position="185"/>
    </location>
    <ligand>
        <name>Ca(2+)</name>
        <dbReference type="ChEBI" id="CHEBI:29108"/>
        <label>2</label>
    </ligand>
</feature>
<dbReference type="SUPFAM" id="SSF48113">
    <property type="entry name" value="Heme-dependent peroxidases"/>
    <property type="match status" value="1"/>
</dbReference>
<keyword evidence="4" id="KW-0575">Peroxidase</keyword>